<organism evidence="2 3">
    <name type="scientific">Sorangium cellulosum</name>
    <name type="common">Polyangium cellulosum</name>
    <dbReference type="NCBI Taxonomy" id="56"/>
    <lineage>
        <taxon>Bacteria</taxon>
        <taxon>Pseudomonadati</taxon>
        <taxon>Myxococcota</taxon>
        <taxon>Polyangia</taxon>
        <taxon>Polyangiales</taxon>
        <taxon>Polyangiaceae</taxon>
        <taxon>Sorangium</taxon>
    </lineage>
</organism>
<gene>
    <name evidence="2" type="ORF">SOCE836_061790</name>
</gene>
<dbReference type="PANTHER" id="PTHR14859:SF1">
    <property type="entry name" value="PGAP2-INTERACTING PROTEIN"/>
    <property type="match status" value="1"/>
</dbReference>
<protein>
    <recommendedName>
        <fullName evidence="1">Endonuclease/exonuclease/phosphatase domain-containing protein</fullName>
    </recommendedName>
</protein>
<evidence type="ECO:0000313" key="2">
    <source>
        <dbReference type="EMBL" id="AUX34011.1"/>
    </source>
</evidence>
<accession>A0A4P2QVA0</accession>
<evidence type="ECO:0000259" key="1">
    <source>
        <dbReference type="Pfam" id="PF03372"/>
    </source>
</evidence>
<dbReference type="RefSeq" id="WP_237244171.1">
    <property type="nucleotide sequence ID" value="NZ_CP012672.1"/>
</dbReference>
<dbReference type="InterPro" id="IPR036691">
    <property type="entry name" value="Endo/exonu/phosph_ase_sf"/>
</dbReference>
<dbReference type="GO" id="GO:0006506">
    <property type="term" value="P:GPI anchor biosynthetic process"/>
    <property type="evidence" value="ECO:0007669"/>
    <property type="project" value="TreeGrafter"/>
</dbReference>
<evidence type="ECO:0000313" key="3">
    <source>
        <dbReference type="Proteomes" id="UP000295497"/>
    </source>
</evidence>
<dbReference type="EMBL" id="CP012672">
    <property type="protein sequence ID" value="AUX34011.1"/>
    <property type="molecule type" value="Genomic_DNA"/>
</dbReference>
<dbReference type="GO" id="GO:0016020">
    <property type="term" value="C:membrane"/>
    <property type="evidence" value="ECO:0007669"/>
    <property type="project" value="GOC"/>
</dbReference>
<dbReference type="AlphaFoldDB" id="A0A4P2QVA0"/>
<dbReference type="PANTHER" id="PTHR14859">
    <property type="entry name" value="CALCOFLUOR WHITE HYPERSENSITIVE PROTEIN PRECURSOR"/>
    <property type="match status" value="1"/>
</dbReference>
<dbReference type="InterPro" id="IPR005135">
    <property type="entry name" value="Endo/exonuclease/phosphatase"/>
</dbReference>
<dbReference type="Gene3D" id="3.60.10.10">
    <property type="entry name" value="Endonuclease/exonuclease/phosphatase"/>
    <property type="match status" value="1"/>
</dbReference>
<dbReference type="Proteomes" id="UP000295497">
    <property type="component" value="Chromosome"/>
</dbReference>
<dbReference type="SUPFAM" id="SSF56219">
    <property type="entry name" value="DNase I-like"/>
    <property type="match status" value="1"/>
</dbReference>
<dbReference type="GO" id="GO:0003824">
    <property type="term" value="F:catalytic activity"/>
    <property type="evidence" value="ECO:0007669"/>
    <property type="project" value="InterPro"/>
</dbReference>
<sequence length="286" mass="31072">MDRPLEVSGAGGAAHDGSGAAARSSLRVLTLNIWNRHDPWEARLALIRKGLRELAPDVVGLQEVMSYEGRSLADDIAEGLGYEIAFGAAHDLGGGVLFGNAVLSRWPIGRSQAFPLPTGETDQKRSILLAELASPRGVIPFFVTHLDWQFDHGVVREAQVAAVAEIVMREAPMAGLPPIVVGDFNAQPEAAEIRFMKGLQSLNQKSVYFADTFEQAGKGRGFTFDPVRNPFAAITKEYPRRIDYIFVRGADEQGRGKPLSSRVVFEEIEDGVAASDHYGVLSEISI</sequence>
<proteinExistence type="predicted"/>
<name>A0A4P2QVA0_SORCE</name>
<dbReference type="Pfam" id="PF03372">
    <property type="entry name" value="Exo_endo_phos"/>
    <property type="match status" value="1"/>
</dbReference>
<reference evidence="2 3" key="1">
    <citation type="submission" date="2015-09" db="EMBL/GenBank/DDBJ databases">
        <title>Sorangium comparison.</title>
        <authorList>
            <person name="Zaburannyi N."/>
            <person name="Bunk B."/>
            <person name="Overmann J."/>
            <person name="Mueller R."/>
        </authorList>
    </citation>
    <scope>NUCLEOTIDE SEQUENCE [LARGE SCALE GENOMIC DNA]</scope>
    <source>
        <strain evidence="2 3">So ce836</strain>
    </source>
</reference>
<dbReference type="InterPro" id="IPR051916">
    <property type="entry name" value="GPI-anchor_lipid_remodeler"/>
</dbReference>
<feature type="domain" description="Endonuclease/exonuclease/phosphatase" evidence="1">
    <location>
        <begin position="29"/>
        <end position="277"/>
    </location>
</feature>